<feature type="signal peptide" evidence="1">
    <location>
        <begin position="1"/>
        <end position="23"/>
    </location>
</feature>
<keyword evidence="1" id="KW-0732">Signal</keyword>
<evidence type="ECO:0000256" key="1">
    <source>
        <dbReference type="SAM" id="SignalP"/>
    </source>
</evidence>
<dbReference type="Proteomes" id="UP000199603">
    <property type="component" value="Unassembled WGS sequence"/>
</dbReference>
<keyword evidence="3" id="KW-1185">Reference proteome</keyword>
<gene>
    <name evidence="2" type="ORF">SAMN04488509_11727</name>
</gene>
<organism evidence="2 3">
    <name type="scientific">Aquimonas voraii</name>
    <dbReference type="NCBI Taxonomy" id="265719"/>
    <lineage>
        <taxon>Bacteria</taxon>
        <taxon>Pseudomonadati</taxon>
        <taxon>Pseudomonadota</taxon>
        <taxon>Gammaproteobacteria</taxon>
        <taxon>Lysobacterales</taxon>
        <taxon>Lysobacteraceae</taxon>
        <taxon>Aquimonas</taxon>
    </lineage>
</organism>
<accession>A0A1G7A1Q4</accession>
<dbReference type="InterPro" id="IPR010321">
    <property type="entry name" value="DUF922"/>
</dbReference>
<proteinExistence type="predicted"/>
<feature type="chain" id="PRO_5011626226" description="DUF922 domain-containing protein" evidence="1">
    <location>
        <begin position="24"/>
        <end position="222"/>
    </location>
</feature>
<evidence type="ECO:0000313" key="3">
    <source>
        <dbReference type="Proteomes" id="UP000199603"/>
    </source>
</evidence>
<dbReference type="RefSeq" id="WP_143006754.1">
    <property type="nucleotide sequence ID" value="NZ_FNAG01000017.1"/>
</dbReference>
<dbReference type="Pfam" id="PF06037">
    <property type="entry name" value="DUF922"/>
    <property type="match status" value="1"/>
</dbReference>
<dbReference type="AlphaFoldDB" id="A0A1G7A1Q4"/>
<sequence>MRRLGARLAIVAATSGLAAPAWADGAAIVVRELALPVEARSARAALARLYEDERLRAHALTRSRLTLRLELMPEARATAASADPNPGWERCPTLSQRERTASECRPRACRLSDFEVGMEIDVLIPEWQPLRTPDADELTLWEGVQTRLRQHEQRHREHAEVAAQHLHARLAERLGRVEDVDCLHLQTQLENLRETEVQNLRLRDRVFDETSAEAMKLRRRTR</sequence>
<evidence type="ECO:0000313" key="2">
    <source>
        <dbReference type="EMBL" id="SDE07985.1"/>
    </source>
</evidence>
<name>A0A1G7A1Q4_9GAMM</name>
<protein>
    <recommendedName>
        <fullName evidence="4">DUF922 domain-containing protein</fullName>
    </recommendedName>
</protein>
<dbReference type="EMBL" id="FNAG01000017">
    <property type="protein sequence ID" value="SDE07985.1"/>
    <property type="molecule type" value="Genomic_DNA"/>
</dbReference>
<reference evidence="2 3" key="1">
    <citation type="submission" date="2016-10" db="EMBL/GenBank/DDBJ databases">
        <authorList>
            <person name="de Groot N.N."/>
        </authorList>
    </citation>
    <scope>NUCLEOTIDE SEQUENCE [LARGE SCALE GENOMIC DNA]</scope>
    <source>
        <strain evidence="2 3">DSM 16957</strain>
    </source>
</reference>
<evidence type="ECO:0008006" key="4">
    <source>
        <dbReference type="Google" id="ProtNLM"/>
    </source>
</evidence>